<gene>
    <name evidence="2" type="ORF">OP8BY_0124</name>
</gene>
<dbReference type="Proteomes" id="UP000257323">
    <property type="component" value="Unassembled WGS sequence"/>
</dbReference>
<feature type="transmembrane region" description="Helical" evidence="1">
    <location>
        <begin position="113"/>
        <end position="132"/>
    </location>
</feature>
<name>A0A3E2BLW7_9BACT</name>
<feature type="transmembrane region" description="Helical" evidence="1">
    <location>
        <begin position="48"/>
        <end position="68"/>
    </location>
</feature>
<dbReference type="GO" id="GO:0009390">
    <property type="term" value="C:dimethyl sulfoxide reductase complex"/>
    <property type="evidence" value="ECO:0007669"/>
    <property type="project" value="TreeGrafter"/>
</dbReference>
<feature type="transmembrane region" description="Helical" evidence="1">
    <location>
        <begin position="257"/>
        <end position="282"/>
    </location>
</feature>
<feature type="transmembrane region" description="Helical" evidence="1">
    <location>
        <begin position="185"/>
        <end position="204"/>
    </location>
</feature>
<feature type="transmembrane region" description="Helical" evidence="1">
    <location>
        <begin position="89"/>
        <end position="107"/>
    </location>
</feature>
<accession>A0A3E2BLW7</accession>
<organism evidence="2 3">
    <name type="scientific">Candidatus Saccharicenans subterraneus</name>
    <dbReference type="NCBI Taxonomy" id="2508984"/>
    <lineage>
        <taxon>Bacteria</taxon>
        <taxon>Candidatus Aminicenantota</taxon>
        <taxon>Candidatus Aminicenantia</taxon>
        <taxon>Candidatus Aminicenantales</taxon>
        <taxon>Candidatus Saccharicenantaceae</taxon>
        <taxon>Candidatus Saccharicenans</taxon>
    </lineage>
</organism>
<protein>
    <submittedName>
        <fullName evidence="2">Anaerobic dimethyl sulfoxide reductase chain C</fullName>
    </submittedName>
</protein>
<evidence type="ECO:0000256" key="1">
    <source>
        <dbReference type="SAM" id="Phobius"/>
    </source>
</evidence>
<keyword evidence="1" id="KW-0472">Membrane</keyword>
<dbReference type="GO" id="GO:0019645">
    <property type="term" value="P:anaerobic electron transport chain"/>
    <property type="evidence" value="ECO:0007669"/>
    <property type="project" value="InterPro"/>
</dbReference>
<dbReference type="GO" id="GO:0005886">
    <property type="term" value="C:plasma membrane"/>
    <property type="evidence" value="ECO:0007669"/>
    <property type="project" value="TreeGrafter"/>
</dbReference>
<evidence type="ECO:0000313" key="2">
    <source>
        <dbReference type="EMBL" id="RFT15749.1"/>
    </source>
</evidence>
<dbReference type="GO" id="GO:0009389">
    <property type="term" value="F:dimethyl sulfoxide reductase activity"/>
    <property type="evidence" value="ECO:0007669"/>
    <property type="project" value="TreeGrafter"/>
</dbReference>
<comment type="caution">
    <text evidence="2">The sequence shown here is derived from an EMBL/GenBank/DDBJ whole genome shotgun (WGS) entry which is preliminary data.</text>
</comment>
<reference evidence="2 3" key="1">
    <citation type="submission" date="2018-08" db="EMBL/GenBank/DDBJ databases">
        <title>Genome analysis of the thermophilic bacterium of the candidate phylum Aminicenantes from deep subsurface aquifer revealed its physiology and ecological role.</title>
        <authorList>
            <person name="Kadnikov V.V."/>
            <person name="Mardanov A.V."/>
            <person name="Beletsky A.V."/>
            <person name="Karnachuk O.V."/>
            <person name="Ravin N.V."/>
        </authorList>
    </citation>
    <scope>NUCLEOTIDE SEQUENCE [LARGE SCALE GENOMIC DNA]</scope>
    <source>
        <strain evidence="2">BY38</strain>
    </source>
</reference>
<feature type="transmembrane region" description="Helical" evidence="1">
    <location>
        <begin position="152"/>
        <end position="170"/>
    </location>
</feature>
<dbReference type="PANTHER" id="PTHR38095:SF2">
    <property type="entry name" value="ANAEROBIC DIMETHYL SULFOXIDE REDUCTASE CHAIN C"/>
    <property type="match status" value="1"/>
</dbReference>
<keyword evidence="1" id="KW-0812">Transmembrane</keyword>
<feature type="transmembrane region" description="Helical" evidence="1">
    <location>
        <begin position="7"/>
        <end position="28"/>
    </location>
</feature>
<dbReference type="PANTHER" id="PTHR38095">
    <property type="entry name" value="ANAEROBIC DIMETHYL SULFOXIDE REDUCTASE CHAIN YNFH"/>
    <property type="match status" value="1"/>
</dbReference>
<feature type="transmembrane region" description="Helical" evidence="1">
    <location>
        <begin position="224"/>
        <end position="245"/>
    </location>
</feature>
<dbReference type="EMBL" id="QUAH01000007">
    <property type="protein sequence ID" value="RFT15749.1"/>
    <property type="molecule type" value="Genomic_DNA"/>
</dbReference>
<sequence length="287" mass="31862">MLKLKEWPLVLFTFLVQSSVGVFILAFGPALLQRSWENRWLFRAADRWGLALLGLVGLSVLVSLFHRGQSLSVYLPVREAQPGWLNREIASLGIFFLFLVALEFLLIMRASGLAMALLVVLTGLSGLIVIYVMSRLHCLAGVRLWKSSRTAFFFFMTAFLVGSLAMLFFQRTGSPALMLPWLGKLYWWAAVLLTALALMGLLLFDQVSGLFPLPEAGASRSRSWQLVFVLRLVMLLAALAFLLISHAGERIQNPADMAFPALGLILVIIEELLGRVAFYNLVDSVGS</sequence>
<proteinExistence type="predicted"/>
<dbReference type="Pfam" id="PF04976">
    <property type="entry name" value="DmsC"/>
    <property type="match status" value="1"/>
</dbReference>
<dbReference type="AlphaFoldDB" id="A0A3E2BLW7"/>
<dbReference type="InterPro" id="IPR007059">
    <property type="entry name" value="DmsC"/>
</dbReference>
<keyword evidence="1" id="KW-1133">Transmembrane helix</keyword>
<evidence type="ECO:0000313" key="3">
    <source>
        <dbReference type="Proteomes" id="UP000257323"/>
    </source>
</evidence>